<evidence type="ECO:0000313" key="3">
    <source>
        <dbReference type="Proteomes" id="UP001183824"/>
    </source>
</evidence>
<sequence>MFSGLSALVVEDVADGGDVVVVSARTRDGAVPCPVCGTPTAKVHGYHRRTVRDVPVDGRPVIVRLRVRRLA</sequence>
<evidence type="ECO:0000259" key="1">
    <source>
        <dbReference type="Pfam" id="PF14690"/>
    </source>
</evidence>
<reference evidence="3" key="1">
    <citation type="submission" date="2023-07" db="EMBL/GenBank/DDBJ databases">
        <title>30 novel species of actinomycetes from the DSMZ collection.</title>
        <authorList>
            <person name="Nouioui I."/>
        </authorList>
    </citation>
    <scope>NUCLEOTIDE SEQUENCE [LARGE SCALE GENOMIC DNA]</scope>
    <source>
        <strain evidence="3">DSM 41640</strain>
    </source>
</reference>
<dbReference type="PANTHER" id="PTHR33498:SF1">
    <property type="entry name" value="TRANSPOSASE FOR INSERTION SEQUENCE ELEMENT IS1557"/>
    <property type="match status" value="1"/>
</dbReference>
<dbReference type="Proteomes" id="UP001183824">
    <property type="component" value="Unassembled WGS sequence"/>
</dbReference>
<proteinExistence type="predicted"/>
<dbReference type="InterPro" id="IPR047951">
    <property type="entry name" value="Transpos_ISL3"/>
</dbReference>
<keyword evidence="3" id="KW-1185">Reference proteome</keyword>
<feature type="domain" description="Transposase IS204/IS1001/IS1096/IS1165 zinc-finger" evidence="1">
    <location>
        <begin position="31"/>
        <end position="70"/>
    </location>
</feature>
<dbReference type="EMBL" id="JAVREZ010000005">
    <property type="protein sequence ID" value="MDT0481718.1"/>
    <property type="molecule type" value="Genomic_DNA"/>
</dbReference>
<comment type="caution">
    <text evidence="2">The sequence shown here is derived from an EMBL/GenBank/DDBJ whole genome shotgun (WGS) entry which is preliminary data.</text>
</comment>
<dbReference type="Pfam" id="PF14690">
    <property type="entry name" value="Zn_ribbon_ISL3"/>
    <property type="match status" value="1"/>
</dbReference>
<organism evidence="2 3">
    <name type="scientific">Streptomyces doebereineriae</name>
    <dbReference type="NCBI Taxonomy" id="3075528"/>
    <lineage>
        <taxon>Bacteria</taxon>
        <taxon>Bacillati</taxon>
        <taxon>Actinomycetota</taxon>
        <taxon>Actinomycetes</taxon>
        <taxon>Kitasatosporales</taxon>
        <taxon>Streptomycetaceae</taxon>
        <taxon>Streptomyces</taxon>
    </lineage>
</organism>
<dbReference type="InterPro" id="IPR029261">
    <property type="entry name" value="Transposase_Znf"/>
</dbReference>
<accession>A0ABU2V821</accession>
<evidence type="ECO:0000313" key="2">
    <source>
        <dbReference type="EMBL" id="MDT0481718.1"/>
    </source>
</evidence>
<protein>
    <submittedName>
        <fullName evidence="2">Transposase family protein</fullName>
    </submittedName>
</protein>
<name>A0ABU2V821_9ACTN</name>
<dbReference type="RefSeq" id="WP_311715213.1">
    <property type="nucleotide sequence ID" value="NZ_JAVREZ010000005.1"/>
</dbReference>
<gene>
    <name evidence="2" type="ORF">RNB18_16210</name>
</gene>
<feature type="non-terminal residue" evidence="2">
    <location>
        <position position="71"/>
    </location>
</feature>
<dbReference type="PANTHER" id="PTHR33498">
    <property type="entry name" value="TRANSPOSASE FOR INSERTION SEQUENCE ELEMENT IS1557"/>
    <property type="match status" value="1"/>
</dbReference>